<sequence>MGSAIDYVNEFSGLRDGGLEFDESETKEEFDMIRTEVNAEMVLQHEDTENGTILPASDPPLTEDSTSLNNVTSEIGIVGTMNENDMERQELYLEKVFQKPPTHGFYCPNCKSCIQKVYIQKGELEQINAATQPLQPTKQIRCSSCFSFLIPIGSWLFPGLVSEGGEINDQVTGSSNDNRQPEGPEQKFKSASQYMIPEPDQFKEQVNQSAVEGTSKSAIKIADDKREQSLQTTEKVVLLGLGPQKVATEMEDKINDTDSSSHVGATSEDQGKDQIAPKKKHFWSNWAVIGDASEAPVPKQPKRTGFSKKSDWRVIAAAPQATIPKQPEIDFPDEKQQEHIEVTIDEVDTGPREEVVVPAESTVLTRREPNVPASSKTWEVLKSIVYGGLVESLTSLSVVTSAASADATTLNIVALAIANLIGGLFVLGHNLKELKSEQPKRAENDTRMDRYNELLGQRENFILHAFVAIISFIVFGLVPPVVYGFSFSESDDKDFKLAAVAAASLLCVTLLSIAKAYIKRSNSYSAYIQTVLYYVGTGAVASVLSYLAGDLVKKLLEKLGWFETASNFAMQIPGISVQQSTWGSY</sequence>
<keyword evidence="3" id="KW-0410">Iron transport</keyword>
<keyword evidence="5 10" id="KW-0812">Transmembrane</keyword>
<feature type="compositionally biased region" description="Polar residues" evidence="9">
    <location>
        <begin position="257"/>
        <end position="268"/>
    </location>
</feature>
<feature type="non-terminal residue" evidence="11">
    <location>
        <position position="1"/>
    </location>
</feature>
<feature type="transmembrane region" description="Helical" evidence="10">
    <location>
        <begin position="410"/>
        <end position="431"/>
    </location>
</feature>
<protein>
    <submittedName>
        <fullName evidence="11">Membrane protein of ER body-like protein</fullName>
    </submittedName>
</protein>
<evidence type="ECO:0000256" key="3">
    <source>
        <dbReference type="ARBA" id="ARBA00022496"/>
    </source>
</evidence>
<keyword evidence="12" id="KW-1185">Reference proteome</keyword>
<feature type="region of interest" description="Disordered" evidence="9">
    <location>
        <begin position="253"/>
        <end position="277"/>
    </location>
</feature>
<evidence type="ECO:0000313" key="11">
    <source>
        <dbReference type="EMBL" id="RDX70396.1"/>
    </source>
</evidence>
<proteinExistence type="inferred from homology"/>
<comment type="caution">
    <text evidence="11">The sequence shown here is derived from an EMBL/GenBank/DDBJ whole genome shotgun (WGS) entry which is preliminary data.</text>
</comment>
<evidence type="ECO:0000256" key="7">
    <source>
        <dbReference type="ARBA" id="ARBA00023136"/>
    </source>
</evidence>
<keyword evidence="3" id="KW-0406">Ion transport</keyword>
<dbReference type="GO" id="GO:0005774">
    <property type="term" value="C:vacuolar membrane"/>
    <property type="evidence" value="ECO:0007669"/>
    <property type="project" value="UniProtKB-SubCell"/>
</dbReference>
<feature type="region of interest" description="Disordered" evidence="9">
    <location>
        <begin position="167"/>
        <end position="189"/>
    </location>
</feature>
<reference evidence="11" key="1">
    <citation type="submission" date="2018-05" db="EMBL/GenBank/DDBJ databases">
        <title>Draft genome of Mucuna pruriens seed.</title>
        <authorList>
            <person name="Nnadi N.E."/>
            <person name="Vos R."/>
            <person name="Hasami M.H."/>
            <person name="Devisetty U.K."/>
            <person name="Aguiy J.C."/>
        </authorList>
    </citation>
    <scope>NUCLEOTIDE SEQUENCE [LARGE SCALE GENOMIC DNA]</scope>
    <source>
        <strain evidence="11">JCA_2017</strain>
    </source>
</reference>
<evidence type="ECO:0000256" key="8">
    <source>
        <dbReference type="ARBA" id="ARBA00044464"/>
    </source>
</evidence>
<dbReference type="STRING" id="157652.A0A371EWN6"/>
<keyword evidence="7 10" id="KW-0472">Membrane</keyword>
<dbReference type="GO" id="GO:0005384">
    <property type="term" value="F:manganese ion transmembrane transporter activity"/>
    <property type="evidence" value="ECO:0007669"/>
    <property type="project" value="InterPro"/>
</dbReference>
<comment type="subcellular location">
    <subcellularLocation>
        <location evidence="1">Vacuole membrane</location>
        <topology evidence="1">Multi-pass membrane protein</topology>
    </subcellularLocation>
</comment>
<dbReference type="InterPro" id="IPR052843">
    <property type="entry name" value="ER_body_metal_sequester"/>
</dbReference>
<dbReference type="PANTHER" id="PTHR38937:SF2">
    <property type="entry name" value="MEMBRANE PROTEIN OF ER BODY-LIKE PROTEIN ISOFORM X1"/>
    <property type="match status" value="1"/>
</dbReference>
<evidence type="ECO:0000256" key="6">
    <source>
        <dbReference type="ARBA" id="ARBA00022989"/>
    </source>
</evidence>
<evidence type="ECO:0000256" key="2">
    <source>
        <dbReference type="ARBA" id="ARBA00007049"/>
    </source>
</evidence>
<dbReference type="EMBL" id="QJKJ01011723">
    <property type="protein sequence ID" value="RDX70396.1"/>
    <property type="molecule type" value="Genomic_DNA"/>
</dbReference>
<dbReference type="Pfam" id="PF01988">
    <property type="entry name" value="VIT1"/>
    <property type="match status" value="1"/>
</dbReference>
<dbReference type="GO" id="GO:0030026">
    <property type="term" value="P:intracellular manganese ion homeostasis"/>
    <property type="evidence" value="ECO:0007669"/>
    <property type="project" value="InterPro"/>
</dbReference>
<gene>
    <name evidence="11" type="primary">MEBL</name>
    <name evidence="11" type="ORF">CR513_50364</name>
</gene>
<feature type="transmembrane region" description="Helical" evidence="10">
    <location>
        <begin position="461"/>
        <end position="485"/>
    </location>
</feature>
<feature type="compositionally biased region" description="Basic and acidic residues" evidence="9">
    <location>
        <begin position="179"/>
        <end position="188"/>
    </location>
</feature>
<feature type="transmembrane region" description="Helical" evidence="10">
    <location>
        <begin position="530"/>
        <end position="549"/>
    </location>
</feature>
<accession>A0A371EWN6</accession>
<evidence type="ECO:0000256" key="4">
    <source>
        <dbReference type="ARBA" id="ARBA00022554"/>
    </source>
</evidence>
<comment type="similarity">
    <text evidence="2">Belongs to the CCC1 family.</text>
</comment>
<dbReference type="PANTHER" id="PTHR38937">
    <property type="entry name" value="MEMBRANE PROTEIN OF ER BODY-LIKE PROTEIN"/>
    <property type="match status" value="1"/>
</dbReference>
<dbReference type="GO" id="GO:0006826">
    <property type="term" value="P:iron ion transport"/>
    <property type="evidence" value="ECO:0007669"/>
    <property type="project" value="UniProtKB-KW"/>
</dbReference>
<evidence type="ECO:0000256" key="9">
    <source>
        <dbReference type="SAM" id="MobiDB-lite"/>
    </source>
</evidence>
<keyword evidence="4" id="KW-0926">Vacuole</keyword>
<feature type="compositionally biased region" description="Polar residues" evidence="9">
    <location>
        <begin position="169"/>
        <end position="178"/>
    </location>
</feature>
<keyword evidence="6 10" id="KW-1133">Transmembrane helix</keyword>
<dbReference type="AlphaFoldDB" id="A0A371EWN6"/>
<keyword evidence="3" id="KW-0408">Iron</keyword>
<feature type="transmembrane region" description="Helical" evidence="10">
    <location>
        <begin position="497"/>
        <end position="518"/>
    </location>
</feature>
<comment type="catalytic activity">
    <reaction evidence="8">
        <text>Fe(2+)(in) = Fe(2+)(out)</text>
        <dbReference type="Rhea" id="RHEA:28486"/>
        <dbReference type="ChEBI" id="CHEBI:29033"/>
    </reaction>
    <physiologicalReaction direction="left-to-right" evidence="8">
        <dbReference type="Rhea" id="RHEA:28487"/>
    </physiologicalReaction>
</comment>
<organism evidence="11 12">
    <name type="scientific">Mucuna pruriens</name>
    <name type="common">Velvet bean</name>
    <name type="synonym">Dolichos pruriens</name>
    <dbReference type="NCBI Taxonomy" id="157652"/>
    <lineage>
        <taxon>Eukaryota</taxon>
        <taxon>Viridiplantae</taxon>
        <taxon>Streptophyta</taxon>
        <taxon>Embryophyta</taxon>
        <taxon>Tracheophyta</taxon>
        <taxon>Spermatophyta</taxon>
        <taxon>Magnoliopsida</taxon>
        <taxon>eudicotyledons</taxon>
        <taxon>Gunneridae</taxon>
        <taxon>Pentapetalae</taxon>
        <taxon>rosids</taxon>
        <taxon>fabids</taxon>
        <taxon>Fabales</taxon>
        <taxon>Fabaceae</taxon>
        <taxon>Papilionoideae</taxon>
        <taxon>50 kb inversion clade</taxon>
        <taxon>NPAAA clade</taxon>
        <taxon>indigoferoid/millettioid clade</taxon>
        <taxon>Phaseoleae</taxon>
        <taxon>Mucuna</taxon>
    </lineage>
</organism>
<name>A0A371EWN6_MUCPR</name>
<evidence type="ECO:0000256" key="1">
    <source>
        <dbReference type="ARBA" id="ARBA00004128"/>
    </source>
</evidence>
<dbReference type="OrthoDB" id="1924921at2759"/>
<dbReference type="InterPro" id="IPR008217">
    <property type="entry name" value="Ccc1_fam"/>
</dbReference>
<evidence type="ECO:0000313" key="12">
    <source>
        <dbReference type="Proteomes" id="UP000257109"/>
    </source>
</evidence>
<keyword evidence="3" id="KW-0813">Transport</keyword>
<dbReference type="Proteomes" id="UP000257109">
    <property type="component" value="Unassembled WGS sequence"/>
</dbReference>
<evidence type="ECO:0000256" key="10">
    <source>
        <dbReference type="SAM" id="Phobius"/>
    </source>
</evidence>
<evidence type="ECO:0000256" key="5">
    <source>
        <dbReference type="ARBA" id="ARBA00022692"/>
    </source>
</evidence>